<dbReference type="Pfam" id="PF00578">
    <property type="entry name" value="AhpC-TSA"/>
    <property type="match status" value="1"/>
</dbReference>
<evidence type="ECO:0000259" key="2">
    <source>
        <dbReference type="PROSITE" id="PS51352"/>
    </source>
</evidence>
<dbReference type="InterPro" id="IPR000866">
    <property type="entry name" value="AhpC/TSA"/>
</dbReference>
<dbReference type="InterPro" id="IPR013766">
    <property type="entry name" value="Thioredoxin_domain"/>
</dbReference>
<comment type="caution">
    <text evidence="3">The sequence shown here is derived from an EMBL/GenBank/DDBJ whole genome shotgun (WGS) entry which is preliminary data.</text>
</comment>
<dbReference type="SUPFAM" id="SSF52833">
    <property type="entry name" value="Thioredoxin-like"/>
    <property type="match status" value="1"/>
</dbReference>
<feature type="domain" description="Thioredoxin" evidence="2">
    <location>
        <begin position="29"/>
        <end position="153"/>
    </location>
</feature>
<dbReference type="STRING" id="550983.A4R26_00020"/>
<evidence type="ECO:0000313" key="4">
    <source>
        <dbReference type="Proteomes" id="UP000192276"/>
    </source>
</evidence>
<keyword evidence="4" id="KW-1185">Reference proteome</keyword>
<dbReference type="PROSITE" id="PS00194">
    <property type="entry name" value="THIOREDOXIN_1"/>
    <property type="match status" value="1"/>
</dbReference>
<dbReference type="OrthoDB" id="662072at2"/>
<name>A0A1V9GCH1_9BACT</name>
<dbReference type="InterPro" id="IPR036249">
    <property type="entry name" value="Thioredoxin-like_sf"/>
</dbReference>
<dbReference type="GO" id="GO:0016491">
    <property type="term" value="F:oxidoreductase activity"/>
    <property type="evidence" value="ECO:0007669"/>
    <property type="project" value="InterPro"/>
</dbReference>
<keyword evidence="1" id="KW-0676">Redox-active center</keyword>
<proteinExistence type="predicted"/>
<dbReference type="AlphaFoldDB" id="A0A1V9GCH1"/>
<evidence type="ECO:0000256" key="1">
    <source>
        <dbReference type="ARBA" id="ARBA00023284"/>
    </source>
</evidence>
<dbReference type="InterPro" id="IPR017937">
    <property type="entry name" value="Thioredoxin_CS"/>
</dbReference>
<dbReference type="PROSITE" id="PS51257">
    <property type="entry name" value="PROKAR_LIPOPROTEIN"/>
    <property type="match status" value="1"/>
</dbReference>
<evidence type="ECO:0000313" key="3">
    <source>
        <dbReference type="EMBL" id="OQP68237.1"/>
    </source>
</evidence>
<dbReference type="Proteomes" id="UP000192276">
    <property type="component" value="Unassembled WGS sequence"/>
</dbReference>
<reference evidence="4" key="1">
    <citation type="submission" date="2016-04" db="EMBL/GenBank/DDBJ databases">
        <authorList>
            <person name="Chen L."/>
            <person name="Zhuang W."/>
            <person name="Wang G."/>
        </authorList>
    </citation>
    <scope>NUCLEOTIDE SEQUENCE [LARGE SCALE GENOMIC DNA]</scope>
    <source>
        <strain evidence="4">208</strain>
    </source>
</reference>
<sequence length="163" mass="18649">MRLQLVALLIMAAAWLGCQEEKPQQVKTGQEGKPLPSFAIQLLDSTSYIHSDDLSANKNLVLFYFKPTCPYCRAQMRDMLNNMEKFKDKELCILTNEDLKGAKDFARYFKLNRYKNVIVGRDTGSVVLKTYRVIAVPLTAYYDNNKQLKTFYAGRMGPGSFLQ</sequence>
<dbReference type="EMBL" id="LWBP01000001">
    <property type="protein sequence ID" value="OQP68237.1"/>
    <property type="molecule type" value="Genomic_DNA"/>
</dbReference>
<organism evidence="3 4">
    <name type="scientific">Niastella populi</name>
    <dbReference type="NCBI Taxonomy" id="550983"/>
    <lineage>
        <taxon>Bacteria</taxon>
        <taxon>Pseudomonadati</taxon>
        <taxon>Bacteroidota</taxon>
        <taxon>Chitinophagia</taxon>
        <taxon>Chitinophagales</taxon>
        <taxon>Chitinophagaceae</taxon>
        <taxon>Niastella</taxon>
    </lineage>
</organism>
<dbReference type="PROSITE" id="PS51352">
    <property type="entry name" value="THIOREDOXIN_2"/>
    <property type="match status" value="1"/>
</dbReference>
<dbReference type="RefSeq" id="WP_081158363.1">
    <property type="nucleotide sequence ID" value="NZ_LWBP01000001.1"/>
</dbReference>
<gene>
    <name evidence="3" type="ORF">A4R26_00020</name>
</gene>
<dbReference type="GO" id="GO:0016209">
    <property type="term" value="F:antioxidant activity"/>
    <property type="evidence" value="ECO:0007669"/>
    <property type="project" value="InterPro"/>
</dbReference>
<dbReference type="Gene3D" id="3.40.30.10">
    <property type="entry name" value="Glutaredoxin"/>
    <property type="match status" value="1"/>
</dbReference>
<protein>
    <recommendedName>
        <fullName evidence="2">Thioredoxin domain-containing protein</fullName>
    </recommendedName>
</protein>
<accession>A0A1V9GCH1</accession>